<sequence>MEPVTEPQVRASFINCSKGEAARIRVPRDLGTQPWDDLDLLGWRDPQSPGRAYLVAHHEGRLRGIVLRAPASTVGQAQRSMCSLCVTVRSGNVALQVAPRAGKAGKAGHTVGTYVCTDLSCSLQVRGKTASDGPRMHETLTVEQKVERLRGNLADFLRRVLKEG</sequence>
<evidence type="ECO:0000259" key="1">
    <source>
        <dbReference type="Pfam" id="PF16571"/>
    </source>
</evidence>
<organism evidence="2 3">
    <name type="scientific">Nocardioides imazamoxiresistens</name>
    <dbReference type="NCBI Taxonomy" id="3231893"/>
    <lineage>
        <taxon>Bacteria</taxon>
        <taxon>Bacillati</taxon>
        <taxon>Actinomycetota</taxon>
        <taxon>Actinomycetes</taxon>
        <taxon>Propionibacteriales</taxon>
        <taxon>Nocardioidaceae</taxon>
        <taxon>Nocardioides</taxon>
    </lineage>
</organism>
<proteinExistence type="predicted"/>
<reference evidence="2 3" key="1">
    <citation type="submission" date="2023-08" db="EMBL/GenBank/DDBJ databases">
        <title>Nocardioides seae sp. nov., a bacterium isolated from a soil.</title>
        <authorList>
            <person name="Wang X."/>
        </authorList>
    </citation>
    <scope>NUCLEOTIDE SEQUENCE [LARGE SCALE GENOMIC DNA]</scope>
    <source>
        <strain evidence="2 3">YZH12</strain>
    </source>
</reference>
<comment type="caution">
    <text evidence="2">The sequence shown here is derived from an EMBL/GenBank/DDBJ whole genome shotgun (WGS) entry which is preliminary data.</text>
</comment>
<dbReference type="Proteomes" id="UP001268542">
    <property type="component" value="Unassembled WGS sequence"/>
</dbReference>
<protein>
    <submittedName>
        <fullName evidence="2">FBP domain-containing protein</fullName>
    </submittedName>
</protein>
<accession>A0ABU3Q197</accession>
<evidence type="ECO:0000313" key="2">
    <source>
        <dbReference type="EMBL" id="MDT9595255.1"/>
    </source>
</evidence>
<evidence type="ECO:0000313" key="3">
    <source>
        <dbReference type="Proteomes" id="UP001268542"/>
    </source>
</evidence>
<gene>
    <name evidence="2" type="ORF">RDV89_19365</name>
</gene>
<dbReference type="Pfam" id="PF16571">
    <property type="entry name" value="FBP_C"/>
    <property type="match status" value="1"/>
</dbReference>
<dbReference type="InterPro" id="IPR032330">
    <property type="entry name" value="EF-G-binding_C"/>
</dbReference>
<dbReference type="EMBL" id="JAVYII010000011">
    <property type="protein sequence ID" value="MDT9595255.1"/>
    <property type="molecule type" value="Genomic_DNA"/>
</dbReference>
<dbReference type="RefSeq" id="WP_315735812.1">
    <property type="nucleotide sequence ID" value="NZ_JAVYII010000011.1"/>
</dbReference>
<name>A0ABU3Q197_9ACTN</name>
<feature type="domain" description="Elongation factor G-binding protein C-terminal treble-clef zinc-finger" evidence="1">
    <location>
        <begin position="8"/>
        <end position="160"/>
    </location>
</feature>
<keyword evidence="3" id="KW-1185">Reference proteome</keyword>